<keyword evidence="3" id="KW-1185">Reference proteome</keyword>
<evidence type="ECO:0000256" key="1">
    <source>
        <dbReference type="ARBA" id="ARBA00005437"/>
    </source>
</evidence>
<dbReference type="Proteomes" id="UP001500571">
    <property type="component" value="Unassembled WGS sequence"/>
</dbReference>
<dbReference type="Gene3D" id="2.40.160.200">
    <property type="entry name" value="LURP1-related"/>
    <property type="match status" value="1"/>
</dbReference>
<gene>
    <name evidence="2" type="ORF">GCM10009798_39570</name>
</gene>
<evidence type="ECO:0000313" key="3">
    <source>
        <dbReference type="Proteomes" id="UP001500571"/>
    </source>
</evidence>
<accession>A0ABN2RT51</accession>
<protein>
    <submittedName>
        <fullName evidence="2">LURP-one-related/scramblase family protein</fullName>
    </submittedName>
</protein>
<dbReference type="Pfam" id="PF04525">
    <property type="entry name" value="LOR"/>
    <property type="match status" value="1"/>
</dbReference>
<organism evidence="2 3">
    <name type="scientific">Nocardioides panacihumi</name>
    <dbReference type="NCBI Taxonomy" id="400774"/>
    <lineage>
        <taxon>Bacteria</taxon>
        <taxon>Bacillati</taxon>
        <taxon>Actinomycetota</taxon>
        <taxon>Actinomycetes</taxon>
        <taxon>Propionibacteriales</taxon>
        <taxon>Nocardioidaceae</taxon>
        <taxon>Nocardioides</taxon>
    </lineage>
</organism>
<comment type="similarity">
    <text evidence="1">Belongs to the LOR family.</text>
</comment>
<sequence>MGLRDRRENRRQEREAFGRGGNAVHYQMRQKLVSIGDDYWIEDDAGERVFRVDGKALRLRDTLDLEDAHGTKICRIQTRVLHIRDSMAIEDPQGQQLALVHKALISPLRERWKIDLPGDREWKVQGNVVDHEYEIEDDDRKIAEISKRWFRVRDTYGVEIVPDQNQALILAVAIAIDTMSHPAR</sequence>
<dbReference type="InterPro" id="IPR038595">
    <property type="entry name" value="LOR_sf"/>
</dbReference>
<dbReference type="RefSeq" id="WP_344047883.1">
    <property type="nucleotide sequence ID" value="NZ_BAAAPB010000005.1"/>
</dbReference>
<comment type="caution">
    <text evidence="2">The sequence shown here is derived from an EMBL/GenBank/DDBJ whole genome shotgun (WGS) entry which is preliminary data.</text>
</comment>
<dbReference type="InterPro" id="IPR025659">
    <property type="entry name" value="Tubby-like_C"/>
</dbReference>
<dbReference type="SUPFAM" id="SSF54518">
    <property type="entry name" value="Tubby C-terminal domain-like"/>
    <property type="match status" value="1"/>
</dbReference>
<reference evidence="2 3" key="1">
    <citation type="journal article" date="2019" name="Int. J. Syst. Evol. Microbiol.">
        <title>The Global Catalogue of Microorganisms (GCM) 10K type strain sequencing project: providing services to taxonomists for standard genome sequencing and annotation.</title>
        <authorList>
            <consortium name="The Broad Institute Genomics Platform"/>
            <consortium name="The Broad Institute Genome Sequencing Center for Infectious Disease"/>
            <person name="Wu L."/>
            <person name="Ma J."/>
        </authorList>
    </citation>
    <scope>NUCLEOTIDE SEQUENCE [LARGE SCALE GENOMIC DNA]</scope>
    <source>
        <strain evidence="2 3">JCM 15309</strain>
    </source>
</reference>
<name>A0ABN2RT51_9ACTN</name>
<dbReference type="InterPro" id="IPR007612">
    <property type="entry name" value="LOR"/>
</dbReference>
<dbReference type="EMBL" id="BAAAPB010000005">
    <property type="protein sequence ID" value="GAA1974410.1"/>
    <property type="molecule type" value="Genomic_DNA"/>
</dbReference>
<evidence type="ECO:0000313" key="2">
    <source>
        <dbReference type="EMBL" id="GAA1974410.1"/>
    </source>
</evidence>
<proteinExistence type="inferred from homology"/>